<evidence type="ECO:0000313" key="1">
    <source>
        <dbReference type="EMBL" id="CAG8852616.1"/>
    </source>
</evidence>
<dbReference type="EMBL" id="CAJVQB010114300">
    <property type="protein sequence ID" value="CAG8852616.1"/>
    <property type="molecule type" value="Genomic_DNA"/>
</dbReference>
<accession>A0ABN7XBI8</accession>
<feature type="non-terminal residue" evidence="1">
    <location>
        <position position="71"/>
    </location>
</feature>
<feature type="non-terminal residue" evidence="1">
    <location>
        <position position="1"/>
    </location>
</feature>
<comment type="caution">
    <text evidence="1">The sequence shown here is derived from an EMBL/GenBank/DDBJ whole genome shotgun (WGS) entry which is preliminary data.</text>
</comment>
<gene>
    <name evidence="1" type="ORF">GMARGA_LOCUS41437</name>
</gene>
<dbReference type="Proteomes" id="UP000789901">
    <property type="component" value="Unassembled WGS sequence"/>
</dbReference>
<proteinExistence type="predicted"/>
<protein>
    <submittedName>
        <fullName evidence="1">40543_t:CDS:1</fullName>
    </submittedName>
</protein>
<evidence type="ECO:0000313" key="2">
    <source>
        <dbReference type="Proteomes" id="UP000789901"/>
    </source>
</evidence>
<organism evidence="1 2">
    <name type="scientific">Gigaspora margarita</name>
    <dbReference type="NCBI Taxonomy" id="4874"/>
    <lineage>
        <taxon>Eukaryota</taxon>
        <taxon>Fungi</taxon>
        <taxon>Fungi incertae sedis</taxon>
        <taxon>Mucoromycota</taxon>
        <taxon>Glomeromycotina</taxon>
        <taxon>Glomeromycetes</taxon>
        <taxon>Diversisporales</taxon>
        <taxon>Gigasporaceae</taxon>
        <taxon>Gigaspora</taxon>
    </lineage>
</organism>
<reference evidence="1 2" key="1">
    <citation type="submission" date="2021-06" db="EMBL/GenBank/DDBJ databases">
        <authorList>
            <person name="Kallberg Y."/>
            <person name="Tangrot J."/>
            <person name="Rosling A."/>
        </authorList>
    </citation>
    <scope>NUCLEOTIDE SEQUENCE [LARGE SCALE GENOMIC DNA]</scope>
    <source>
        <strain evidence="1 2">120-4 pot B 10/14</strain>
    </source>
</reference>
<name>A0ABN7XBI8_GIGMA</name>
<sequence>LQKQMKKLNNKTIRLQKLIIKNKNEYNCNIRNLQINSAMSIYNSIKRKDEEINTLRRHIRKLEKKIVIQNE</sequence>
<keyword evidence="2" id="KW-1185">Reference proteome</keyword>